<dbReference type="EMBL" id="BAABEY010000032">
    <property type="protein sequence ID" value="GAA4444539.1"/>
    <property type="molecule type" value="Genomic_DNA"/>
</dbReference>
<keyword evidence="2" id="KW-1185">Reference proteome</keyword>
<evidence type="ECO:0008006" key="3">
    <source>
        <dbReference type="Google" id="ProtNLM"/>
    </source>
</evidence>
<dbReference type="Proteomes" id="UP001501508">
    <property type="component" value="Unassembled WGS sequence"/>
</dbReference>
<sequence>MPAHVDLYVSPLALIHSNPSLRFGVEVKPANRWSFGAAVGLGDDPTTQWLMQNDKRTAYVLREIRPEVKYYWHQWYDLAAYFSLEGIYSKTSYTNRDATYSHSSTEQIRFEKASFRKSKIAGLAKIGIKCLIGRKLSLDLYSGVGLARTVVRYSDLVNPTLESYDPISIIFEREDYYSGIHFMPQFVVGLKLGLSAWRR</sequence>
<evidence type="ECO:0000313" key="2">
    <source>
        <dbReference type="Proteomes" id="UP001501508"/>
    </source>
</evidence>
<accession>A0ABP8M710</accession>
<protein>
    <recommendedName>
        <fullName evidence="3">DUF3575 domain-containing protein</fullName>
    </recommendedName>
</protein>
<name>A0ABP8M710_9BACT</name>
<evidence type="ECO:0000313" key="1">
    <source>
        <dbReference type="EMBL" id="GAA4444539.1"/>
    </source>
</evidence>
<dbReference type="RefSeq" id="WP_345031556.1">
    <property type="nucleotide sequence ID" value="NZ_BAABEY010000032.1"/>
</dbReference>
<reference evidence="2" key="1">
    <citation type="journal article" date="2019" name="Int. J. Syst. Evol. Microbiol.">
        <title>The Global Catalogue of Microorganisms (GCM) 10K type strain sequencing project: providing services to taxonomists for standard genome sequencing and annotation.</title>
        <authorList>
            <consortium name="The Broad Institute Genomics Platform"/>
            <consortium name="The Broad Institute Genome Sequencing Center for Infectious Disease"/>
            <person name="Wu L."/>
            <person name="Ma J."/>
        </authorList>
    </citation>
    <scope>NUCLEOTIDE SEQUENCE [LARGE SCALE GENOMIC DNA]</scope>
    <source>
        <strain evidence="2">JCM 31920</strain>
    </source>
</reference>
<gene>
    <name evidence="1" type="ORF">GCM10023091_34870</name>
</gene>
<proteinExistence type="predicted"/>
<comment type="caution">
    <text evidence="1">The sequence shown here is derived from an EMBL/GenBank/DDBJ whole genome shotgun (WGS) entry which is preliminary data.</text>
</comment>
<organism evidence="1 2">
    <name type="scientific">Ravibacter arvi</name>
    <dbReference type="NCBI Taxonomy" id="2051041"/>
    <lineage>
        <taxon>Bacteria</taxon>
        <taxon>Pseudomonadati</taxon>
        <taxon>Bacteroidota</taxon>
        <taxon>Cytophagia</taxon>
        <taxon>Cytophagales</taxon>
        <taxon>Spirosomataceae</taxon>
        <taxon>Ravibacter</taxon>
    </lineage>
</organism>